<protein>
    <recommendedName>
        <fullName evidence="2">DNA polymerase III subunit delta</fullName>
        <ecNumber evidence="1">2.7.7.7</ecNumber>
    </recommendedName>
</protein>
<dbReference type="EMBL" id="JAACYS010000023">
    <property type="protein sequence ID" value="NCU17472.1"/>
    <property type="molecule type" value="Genomic_DNA"/>
</dbReference>
<name>A0ABX0A238_9BACI</name>
<dbReference type="Pfam" id="PF21694">
    <property type="entry name" value="DNA_pol3_delta_C"/>
    <property type="match status" value="1"/>
</dbReference>
<evidence type="ECO:0000259" key="10">
    <source>
        <dbReference type="Pfam" id="PF21694"/>
    </source>
</evidence>
<dbReference type="NCBIfam" id="TIGR01128">
    <property type="entry name" value="holA"/>
    <property type="match status" value="1"/>
</dbReference>
<evidence type="ECO:0000313" key="12">
    <source>
        <dbReference type="Proteomes" id="UP000743899"/>
    </source>
</evidence>
<dbReference type="InterPro" id="IPR048466">
    <property type="entry name" value="DNA_pol3_delta-like_C"/>
</dbReference>
<dbReference type="Gene3D" id="1.20.272.10">
    <property type="match status" value="1"/>
</dbReference>
<keyword evidence="5" id="KW-0235">DNA replication</keyword>
<comment type="catalytic activity">
    <reaction evidence="8">
        <text>DNA(n) + a 2'-deoxyribonucleoside 5'-triphosphate = DNA(n+1) + diphosphate</text>
        <dbReference type="Rhea" id="RHEA:22508"/>
        <dbReference type="Rhea" id="RHEA-COMP:17339"/>
        <dbReference type="Rhea" id="RHEA-COMP:17340"/>
        <dbReference type="ChEBI" id="CHEBI:33019"/>
        <dbReference type="ChEBI" id="CHEBI:61560"/>
        <dbReference type="ChEBI" id="CHEBI:173112"/>
        <dbReference type="EC" id="2.7.7.7"/>
    </reaction>
</comment>
<sequence>MFAKVWKELKQKKFSPIYLLYGDENFLINKTKDLIIQESIQEEEAEFNLSIYDLEETPIETVLEDCETVPFFGERKTVIAYHPIFLTSEKGKDKVEHNLKALESYIENPVPSTILVLIAPYEKLDERKKLTKALKKQAVTLQAKGLSEKEIKQWIYDQVSEIGSEITSDAVELLYQYVGPNLTLLHNELEKLFLYSGEQTIDEETIQLLVAKSLEDNIFALVDQVMQRNLNKTLEIFYGLLKQNEEPIKILAVIASQVRFLYEVKTLVNKGYGEKQISGILKVHPYRVKLAIPKARSFDEKRILDMIKYLADLDYKMKTGYGNKEKMMELFFLTFLTKDDREIVGN</sequence>
<evidence type="ECO:0000256" key="8">
    <source>
        <dbReference type="ARBA" id="ARBA00049244"/>
    </source>
</evidence>
<dbReference type="SUPFAM" id="SSF52540">
    <property type="entry name" value="P-loop containing nucleoside triphosphate hydrolases"/>
    <property type="match status" value="1"/>
</dbReference>
<dbReference type="InterPro" id="IPR027417">
    <property type="entry name" value="P-loop_NTPase"/>
</dbReference>
<accession>A0ABX0A238</accession>
<organism evidence="11 12">
    <name type="scientific">Pallidibacillus pasinlerensis</name>
    <dbReference type="NCBI Taxonomy" id="2703818"/>
    <lineage>
        <taxon>Bacteria</taxon>
        <taxon>Bacillati</taxon>
        <taxon>Bacillota</taxon>
        <taxon>Bacilli</taxon>
        <taxon>Bacillales</taxon>
        <taxon>Bacillaceae</taxon>
        <taxon>Pallidibacillus</taxon>
    </lineage>
</organism>
<feature type="domain" description="DNA polymerase III delta N-terminal" evidence="9">
    <location>
        <begin position="18"/>
        <end position="143"/>
    </location>
</feature>
<dbReference type="InterPro" id="IPR005790">
    <property type="entry name" value="DNA_polIII_delta"/>
</dbReference>
<dbReference type="GO" id="GO:0003887">
    <property type="term" value="F:DNA-directed DNA polymerase activity"/>
    <property type="evidence" value="ECO:0007669"/>
    <property type="project" value="UniProtKB-EC"/>
</dbReference>
<dbReference type="SUPFAM" id="SSF48019">
    <property type="entry name" value="post-AAA+ oligomerization domain-like"/>
    <property type="match status" value="1"/>
</dbReference>
<keyword evidence="6" id="KW-0239">DNA-directed DNA polymerase</keyword>
<evidence type="ECO:0000256" key="7">
    <source>
        <dbReference type="ARBA" id="ARBA00034754"/>
    </source>
</evidence>
<dbReference type="Gene3D" id="3.40.50.300">
    <property type="entry name" value="P-loop containing nucleotide triphosphate hydrolases"/>
    <property type="match status" value="1"/>
</dbReference>
<evidence type="ECO:0000256" key="1">
    <source>
        <dbReference type="ARBA" id="ARBA00012417"/>
    </source>
</evidence>
<gene>
    <name evidence="11" type="primary">holA</name>
    <name evidence="11" type="ORF">GW534_06795</name>
</gene>
<evidence type="ECO:0000256" key="5">
    <source>
        <dbReference type="ARBA" id="ARBA00022705"/>
    </source>
</evidence>
<dbReference type="InterPro" id="IPR008921">
    <property type="entry name" value="DNA_pol3_clamp-load_cplx_C"/>
</dbReference>
<dbReference type="PANTHER" id="PTHR34388:SF1">
    <property type="entry name" value="DNA POLYMERASE III SUBUNIT DELTA"/>
    <property type="match status" value="1"/>
</dbReference>
<reference evidence="11 12" key="1">
    <citation type="submission" date="2020-01" db="EMBL/GenBank/DDBJ databases">
        <title>A novel Bacillus sp. from Pasinler.</title>
        <authorList>
            <person name="Adiguzel A."/>
            <person name="Ay H."/>
            <person name="Baltaci M.O."/>
        </authorList>
    </citation>
    <scope>NUCLEOTIDE SEQUENCE [LARGE SCALE GENOMIC DNA]</scope>
    <source>
        <strain evidence="11 12">P1</strain>
    </source>
</reference>
<evidence type="ECO:0000256" key="4">
    <source>
        <dbReference type="ARBA" id="ARBA00022695"/>
    </source>
</evidence>
<dbReference type="RefSeq" id="WP_161920303.1">
    <property type="nucleotide sequence ID" value="NZ_JAACYS010000023.1"/>
</dbReference>
<dbReference type="Gene3D" id="1.10.8.60">
    <property type="match status" value="1"/>
</dbReference>
<dbReference type="InterPro" id="IPR010372">
    <property type="entry name" value="DNA_pol3_delta_N"/>
</dbReference>
<feature type="domain" description="DNA polymerase III delta subunit-like C-terminal" evidence="10">
    <location>
        <begin position="215"/>
        <end position="334"/>
    </location>
</feature>
<keyword evidence="4 11" id="KW-0548">Nucleotidyltransferase</keyword>
<proteinExistence type="inferred from homology"/>
<evidence type="ECO:0000256" key="6">
    <source>
        <dbReference type="ARBA" id="ARBA00022932"/>
    </source>
</evidence>
<dbReference type="Pfam" id="PF06144">
    <property type="entry name" value="DNA_pol3_delta"/>
    <property type="match status" value="1"/>
</dbReference>
<evidence type="ECO:0000313" key="11">
    <source>
        <dbReference type="EMBL" id="NCU17472.1"/>
    </source>
</evidence>
<dbReference type="PANTHER" id="PTHR34388">
    <property type="entry name" value="DNA POLYMERASE III SUBUNIT DELTA"/>
    <property type="match status" value="1"/>
</dbReference>
<keyword evidence="12" id="KW-1185">Reference proteome</keyword>
<dbReference type="EC" id="2.7.7.7" evidence="1"/>
<dbReference type="Proteomes" id="UP000743899">
    <property type="component" value="Unassembled WGS sequence"/>
</dbReference>
<evidence type="ECO:0000256" key="2">
    <source>
        <dbReference type="ARBA" id="ARBA00017703"/>
    </source>
</evidence>
<evidence type="ECO:0000256" key="3">
    <source>
        <dbReference type="ARBA" id="ARBA00022679"/>
    </source>
</evidence>
<keyword evidence="3 11" id="KW-0808">Transferase</keyword>
<comment type="caution">
    <text evidence="11">The sequence shown here is derived from an EMBL/GenBank/DDBJ whole genome shotgun (WGS) entry which is preliminary data.</text>
</comment>
<evidence type="ECO:0000259" key="9">
    <source>
        <dbReference type="Pfam" id="PF06144"/>
    </source>
</evidence>
<comment type="similarity">
    <text evidence="7">Belongs to the DNA polymerase HolA subunit family.</text>
</comment>